<organism evidence="2">
    <name type="scientific">anaerobic digester metagenome</name>
    <dbReference type="NCBI Taxonomy" id="1263854"/>
    <lineage>
        <taxon>unclassified sequences</taxon>
        <taxon>metagenomes</taxon>
        <taxon>ecological metagenomes</taxon>
    </lineage>
</organism>
<sequence>MGKNLIKMIALMVLAVIVMVMSVSCDDDDDDNGAPAAGESQLLSSYTYTLDLTGEQQPLVITQTGTDVQRTIEVSSRDEAPVTGTYTPEESRITIAQDTTLLIRAENFLGEAATDYTLTIQEDIVFRGETSLVSEEEIVPSDEALAPEGDGTQQIPPGDGDITTTGPDSSPPVIEGDTGIPGADTPVDQGGAAPGDGVDITVSTEDDPSTPGLDEPPVVEIDSQPGTGRDTTAPGMEDIPAPTDTAGETVTDTQTPSVGDEIDIPTNGEDIIVTGQDGAPPVSQEADQTLTPRESPAPGTVQGEGSVTMEEQVPVQGSYVLTFGGNTITVAFADDAQADRVNVSMNGEDPASFEVDEFESLIDSDAPDWQKRASLSYMVIRLLVDQTLLVVETVDIIEDNRQTLLTDTTVSFDCNEAVLAEGVEEPEFFLPTGNRSLIWLDENENSDVDAGDDFRWEIASCWESAEDDLIDGLANGEVLLSGYVRDMEQRGGQQVLTRFGFDTDDNGGVFFTDLVFFTVEEEGEPGILVFDPVRSFTLNGGFAIVFTEVQQEGS</sequence>
<proteinExistence type="predicted"/>
<evidence type="ECO:0000256" key="1">
    <source>
        <dbReference type="SAM" id="MobiDB-lite"/>
    </source>
</evidence>
<feature type="compositionally biased region" description="Polar residues" evidence="1">
    <location>
        <begin position="246"/>
        <end position="257"/>
    </location>
</feature>
<accession>A0A485M6D1</accession>
<gene>
    <name evidence="2" type="ORF">SCFA_620017</name>
</gene>
<protein>
    <submittedName>
        <fullName evidence="2">Uncharacterized protein</fullName>
    </submittedName>
</protein>
<dbReference type="AlphaFoldDB" id="A0A485M6D1"/>
<evidence type="ECO:0000313" key="2">
    <source>
        <dbReference type="EMBL" id="VFU17157.1"/>
    </source>
</evidence>
<name>A0A485M6D1_9ZZZZ</name>
<dbReference type="EMBL" id="CAADRM010000128">
    <property type="protein sequence ID" value="VFU17157.1"/>
    <property type="molecule type" value="Genomic_DNA"/>
</dbReference>
<feature type="region of interest" description="Disordered" evidence="1">
    <location>
        <begin position="140"/>
        <end position="264"/>
    </location>
</feature>
<reference evidence="2" key="1">
    <citation type="submission" date="2019-03" db="EMBL/GenBank/DDBJ databases">
        <authorList>
            <person name="Hao L."/>
        </authorList>
    </citation>
    <scope>NUCLEOTIDE SEQUENCE</scope>
</reference>
<dbReference type="PROSITE" id="PS51257">
    <property type="entry name" value="PROKAR_LIPOPROTEIN"/>
    <property type="match status" value="1"/>
</dbReference>
<feature type="region of interest" description="Disordered" evidence="1">
    <location>
        <begin position="277"/>
        <end position="306"/>
    </location>
</feature>